<protein>
    <submittedName>
        <fullName evidence="1">Uncharacterized protein</fullName>
    </submittedName>
</protein>
<organism evidence="1 2">
    <name type="scientific">Ricinus communis</name>
    <name type="common">Castor bean</name>
    <dbReference type="NCBI Taxonomy" id="3988"/>
    <lineage>
        <taxon>Eukaryota</taxon>
        <taxon>Viridiplantae</taxon>
        <taxon>Streptophyta</taxon>
        <taxon>Embryophyta</taxon>
        <taxon>Tracheophyta</taxon>
        <taxon>Spermatophyta</taxon>
        <taxon>Magnoliopsida</taxon>
        <taxon>eudicotyledons</taxon>
        <taxon>Gunneridae</taxon>
        <taxon>Pentapetalae</taxon>
        <taxon>rosids</taxon>
        <taxon>fabids</taxon>
        <taxon>Malpighiales</taxon>
        <taxon>Euphorbiaceae</taxon>
        <taxon>Acalyphoideae</taxon>
        <taxon>Acalypheae</taxon>
        <taxon>Ricinus</taxon>
    </lineage>
</organism>
<sequence length="78" mass="8821">MQRSPLPSCKGNAIYSKKIVDVVEKEEGELEEKDNDVIGKSSGYRTEGVSNFKNMLIQVSNFKNRALCFLYSTSTKIR</sequence>
<reference evidence="2" key="1">
    <citation type="journal article" date="2010" name="Nat. Biotechnol.">
        <title>Draft genome sequence of the oilseed species Ricinus communis.</title>
        <authorList>
            <person name="Chan A.P."/>
            <person name="Crabtree J."/>
            <person name="Zhao Q."/>
            <person name="Lorenzi H."/>
            <person name="Orvis J."/>
            <person name="Puiu D."/>
            <person name="Melake-Berhan A."/>
            <person name="Jones K.M."/>
            <person name="Redman J."/>
            <person name="Chen G."/>
            <person name="Cahoon E.B."/>
            <person name="Gedil M."/>
            <person name="Stanke M."/>
            <person name="Haas B.J."/>
            <person name="Wortman J.R."/>
            <person name="Fraser-Liggett C.M."/>
            <person name="Ravel J."/>
            <person name="Rabinowicz P.D."/>
        </authorList>
    </citation>
    <scope>NUCLEOTIDE SEQUENCE [LARGE SCALE GENOMIC DNA]</scope>
    <source>
        <strain evidence="2">cv. Hale</strain>
    </source>
</reference>
<keyword evidence="2" id="KW-1185">Reference proteome</keyword>
<name>B9TFK6_RICCO</name>
<evidence type="ECO:0000313" key="1">
    <source>
        <dbReference type="EMBL" id="EEF25358.1"/>
    </source>
</evidence>
<proteinExistence type="predicted"/>
<dbReference type="AlphaFoldDB" id="B9TFK6"/>
<evidence type="ECO:0000313" key="2">
    <source>
        <dbReference type="Proteomes" id="UP000008311"/>
    </source>
</evidence>
<accession>B9TFK6</accession>
<dbReference type="Proteomes" id="UP000008311">
    <property type="component" value="Unassembled WGS sequence"/>
</dbReference>
<dbReference type="EMBL" id="EQ979874">
    <property type="protein sequence ID" value="EEF25358.1"/>
    <property type="molecule type" value="Genomic_DNA"/>
</dbReference>
<dbReference type="InParanoid" id="B9TFK6"/>
<gene>
    <name evidence="1" type="ORF">RCOM_1954490</name>
</gene>